<dbReference type="RefSeq" id="WP_010931803.1">
    <property type="nucleotide sequence ID" value="NC_002932.3"/>
</dbReference>
<dbReference type="eggNOG" id="ENOG5032XXI">
    <property type="taxonomic scope" value="Bacteria"/>
</dbReference>
<evidence type="ECO:0000313" key="5">
    <source>
        <dbReference type="Proteomes" id="UP000001007"/>
    </source>
</evidence>
<feature type="signal peptide" evidence="2">
    <location>
        <begin position="1"/>
        <end position="22"/>
    </location>
</feature>
<feature type="chain" id="PRO_5004309232" description="DUF4412 domain-containing protein" evidence="2">
    <location>
        <begin position="23"/>
        <end position="273"/>
    </location>
</feature>
<dbReference type="KEGG" id="cte:CT0109"/>
<dbReference type="HOGENOM" id="CLU_088873_0_0_10"/>
<feature type="domain" description="DUF4412" evidence="3">
    <location>
        <begin position="47"/>
        <end position="236"/>
    </location>
</feature>
<dbReference type="OrthoDB" id="1523669at2"/>
<dbReference type="EnsemblBacteria" id="AAM71357">
    <property type="protein sequence ID" value="AAM71357"/>
    <property type="gene ID" value="CT0109"/>
</dbReference>
<dbReference type="InterPro" id="IPR025524">
    <property type="entry name" value="DUF4412"/>
</dbReference>
<sequence length="273" mass="29644">MKTITRRLFAAVLVPGLLLLSACGKKDSSAPDSAGVEHAAPAIAGPFTGVLTMKTTIPKAGTSDMKLYIGPKGMRAESKTNIGAHGGEVSMTILSLKDSPDKIYMINGATGACMELDVSKVKKQPGGDPYKNAKIENLGRERVNGYDCNHVRISWPDKQNTVDLWVSKDILDYFAYAKMQGSDDQTDTQLAEKLRAAGLDGFPVKTLLSPEGVVTELVKAERTTPDDKLFEVPANCTKMEIPAIPASPQGMSKEDVKKMQDWARKMQQQMPKQ</sequence>
<gene>
    <name evidence="4" type="ordered locus">CT0109</name>
</gene>
<dbReference type="PROSITE" id="PS51257">
    <property type="entry name" value="PROKAR_LIPOPROTEIN"/>
    <property type="match status" value="1"/>
</dbReference>
<evidence type="ECO:0000256" key="1">
    <source>
        <dbReference type="SAM" id="MobiDB-lite"/>
    </source>
</evidence>
<feature type="region of interest" description="Disordered" evidence="1">
    <location>
        <begin position="242"/>
        <end position="273"/>
    </location>
</feature>
<evidence type="ECO:0000259" key="3">
    <source>
        <dbReference type="Pfam" id="PF14371"/>
    </source>
</evidence>
<evidence type="ECO:0000313" key="4">
    <source>
        <dbReference type="EMBL" id="AAM71357.1"/>
    </source>
</evidence>
<name>Q8KG59_CHLTE</name>
<accession>Q8KG59</accession>
<keyword evidence="2" id="KW-0732">Signal</keyword>
<reference evidence="4 5" key="1">
    <citation type="journal article" date="2002" name="Proc. Natl. Acad. Sci. U.S.A.">
        <title>The complete genome sequence of Chlorobium tepidum TLS, a photosynthetic, anaerobic, green-sulfur bacterium.</title>
        <authorList>
            <person name="Eisen J.A."/>
            <person name="Nelson K.E."/>
            <person name="Paulsen I.T."/>
            <person name="Heidelberg J.F."/>
            <person name="Wu M."/>
            <person name="Dodson R.J."/>
            <person name="Deboy R."/>
            <person name="Gwinn M.L."/>
            <person name="Nelson W.C."/>
            <person name="Haft D.H."/>
            <person name="Hickey E.K."/>
            <person name="Peterson J.D."/>
            <person name="Durkin A.S."/>
            <person name="Kolonay J.L."/>
            <person name="Yang F."/>
            <person name="Holt I."/>
            <person name="Umayam L.A."/>
            <person name="Mason T."/>
            <person name="Brenner M."/>
            <person name="Shea T.P."/>
            <person name="Parksey D."/>
            <person name="Nierman W.C."/>
            <person name="Feldblyum T.V."/>
            <person name="Hansen C.L."/>
            <person name="Craven M.B."/>
            <person name="Radune D."/>
            <person name="Vamathevan J."/>
            <person name="Khouri H."/>
            <person name="White O."/>
            <person name="Gruber T.M."/>
            <person name="Ketchum K.A."/>
            <person name="Venter J.C."/>
            <person name="Tettelin H."/>
            <person name="Bryant D.A."/>
            <person name="Fraser C.M."/>
        </authorList>
    </citation>
    <scope>NUCLEOTIDE SEQUENCE [LARGE SCALE GENOMIC DNA]</scope>
    <source>
        <strain evidence="5">ATCC 49652 / DSM 12025 / NBRC 103806 / TLS</strain>
    </source>
</reference>
<dbReference type="AlphaFoldDB" id="Q8KG59"/>
<evidence type="ECO:0000256" key="2">
    <source>
        <dbReference type="SAM" id="SignalP"/>
    </source>
</evidence>
<dbReference type="Proteomes" id="UP000001007">
    <property type="component" value="Chromosome"/>
</dbReference>
<feature type="compositionally biased region" description="Basic and acidic residues" evidence="1">
    <location>
        <begin position="252"/>
        <end position="264"/>
    </location>
</feature>
<dbReference type="EMBL" id="AE006470">
    <property type="protein sequence ID" value="AAM71357.1"/>
    <property type="molecule type" value="Genomic_DNA"/>
</dbReference>
<proteinExistence type="predicted"/>
<dbReference type="Pfam" id="PF14371">
    <property type="entry name" value="DUF4412"/>
    <property type="match status" value="1"/>
</dbReference>
<keyword evidence="5" id="KW-1185">Reference proteome</keyword>
<protein>
    <recommendedName>
        <fullName evidence="3">DUF4412 domain-containing protein</fullName>
    </recommendedName>
</protein>
<organism evidence="4 5">
    <name type="scientific">Chlorobaculum tepidum (strain ATCC 49652 / DSM 12025 / NBRC 103806 / TLS)</name>
    <name type="common">Chlorobium tepidum</name>
    <dbReference type="NCBI Taxonomy" id="194439"/>
    <lineage>
        <taxon>Bacteria</taxon>
        <taxon>Pseudomonadati</taxon>
        <taxon>Chlorobiota</taxon>
        <taxon>Chlorobiia</taxon>
        <taxon>Chlorobiales</taxon>
        <taxon>Chlorobiaceae</taxon>
        <taxon>Chlorobaculum</taxon>
    </lineage>
</organism>